<dbReference type="SUPFAM" id="SSF53474">
    <property type="entry name" value="alpha/beta-Hydrolases"/>
    <property type="match status" value="1"/>
</dbReference>
<dbReference type="AlphaFoldDB" id="A0ABD2QLZ3"/>
<feature type="domain" description="AB hydrolase-1" evidence="3">
    <location>
        <begin position="1"/>
        <end position="77"/>
    </location>
</feature>
<keyword evidence="5" id="KW-1185">Reference proteome</keyword>
<gene>
    <name evidence="4" type="primary">ABHD4</name>
    <name evidence="4" type="ORF">Ciccas_000776</name>
</gene>
<dbReference type="Proteomes" id="UP001626550">
    <property type="component" value="Unassembled WGS sequence"/>
</dbReference>
<evidence type="ECO:0000313" key="5">
    <source>
        <dbReference type="Proteomes" id="UP001626550"/>
    </source>
</evidence>
<dbReference type="InterPro" id="IPR000073">
    <property type="entry name" value="AB_hydrolase_1"/>
</dbReference>
<dbReference type="Pfam" id="PF00561">
    <property type="entry name" value="Abhydrolase_1"/>
    <property type="match status" value="1"/>
</dbReference>
<reference evidence="4 5" key="1">
    <citation type="submission" date="2024-11" db="EMBL/GenBank/DDBJ databases">
        <title>Adaptive evolution of stress response genes in parasites aligns with host niche diversity.</title>
        <authorList>
            <person name="Hahn C."/>
            <person name="Resl P."/>
        </authorList>
    </citation>
    <scope>NUCLEOTIDE SEQUENCE [LARGE SCALE GENOMIC DNA]</scope>
    <source>
        <strain evidence="4">EGGRZ-B1_66</strain>
        <tissue evidence="4">Body</tissue>
    </source>
</reference>
<dbReference type="Gene3D" id="3.40.50.1820">
    <property type="entry name" value="alpha/beta hydrolase"/>
    <property type="match status" value="1"/>
</dbReference>
<evidence type="ECO:0000256" key="2">
    <source>
        <dbReference type="SAM" id="MobiDB-lite"/>
    </source>
</evidence>
<feature type="compositionally biased region" description="Low complexity" evidence="2">
    <location>
        <begin position="286"/>
        <end position="299"/>
    </location>
</feature>
<name>A0ABD2QLZ3_9PLAT</name>
<protein>
    <submittedName>
        <fullName evidence="4">Alpha/beta hydrolase domain-containing protein 4</fullName>
    </submittedName>
</protein>
<dbReference type="InterPro" id="IPR029058">
    <property type="entry name" value="AB_hydrolase_fold"/>
</dbReference>
<evidence type="ECO:0000313" key="4">
    <source>
        <dbReference type="EMBL" id="KAL3320544.1"/>
    </source>
</evidence>
<sequence length="314" mass="35256">MDLLGFARSTRVIFPSDPVGTESTYVESFEFWRKALGLEKFILIGHSFGGYLAAAYTLKFPSRIEHLFLVDPWGFTEPKNVKIESFFVKHVVRKLPFPSPLGIMRASGWLGPHLLRRVRQDFIGVFHQEPILYIDREVEIPPDSEQEQPTPVMEIKQTNPVSVDSEHFDTNVVYDYIYHCNAREPTGEKAFGNLSTEKVWAAMPMLTRLPSIPKEIPITFVYGGRSWLDMSTGIKAKGLRQGSYVDVKVIASGGHSAYAQCSDEFNNFVNTVCSQIDGGSTFNEPNTVSNTTKKSSTSTPRRKPDDSSNCSQNT</sequence>
<dbReference type="GO" id="GO:0016787">
    <property type="term" value="F:hydrolase activity"/>
    <property type="evidence" value="ECO:0007669"/>
    <property type="project" value="UniProtKB-KW"/>
</dbReference>
<dbReference type="EMBL" id="JBJKFK010000045">
    <property type="protein sequence ID" value="KAL3320544.1"/>
    <property type="molecule type" value="Genomic_DNA"/>
</dbReference>
<feature type="region of interest" description="Disordered" evidence="2">
    <location>
        <begin position="280"/>
        <end position="314"/>
    </location>
</feature>
<keyword evidence="4" id="KW-0378">Hydrolase</keyword>
<comment type="similarity">
    <text evidence="1">Belongs to the peptidase S33 family. ABHD4/ABHD5 subfamily.</text>
</comment>
<dbReference type="PANTHER" id="PTHR42886:SF29">
    <property type="entry name" value="PUMMELIG, ISOFORM A"/>
    <property type="match status" value="1"/>
</dbReference>
<comment type="caution">
    <text evidence="4">The sequence shown here is derived from an EMBL/GenBank/DDBJ whole genome shotgun (WGS) entry which is preliminary data.</text>
</comment>
<organism evidence="4 5">
    <name type="scientific">Cichlidogyrus casuarinus</name>
    <dbReference type="NCBI Taxonomy" id="1844966"/>
    <lineage>
        <taxon>Eukaryota</taxon>
        <taxon>Metazoa</taxon>
        <taxon>Spiralia</taxon>
        <taxon>Lophotrochozoa</taxon>
        <taxon>Platyhelminthes</taxon>
        <taxon>Monogenea</taxon>
        <taxon>Monopisthocotylea</taxon>
        <taxon>Dactylogyridea</taxon>
        <taxon>Ancyrocephalidae</taxon>
        <taxon>Cichlidogyrus</taxon>
    </lineage>
</organism>
<dbReference type="PANTHER" id="PTHR42886">
    <property type="entry name" value="RE40534P-RELATED"/>
    <property type="match status" value="1"/>
</dbReference>
<accession>A0ABD2QLZ3</accession>
<proteinExistence type="inferred from homology"/>
<evidence type="ECO:0000259" key="3">
    <source>
        <dbReference type="Pfam" id="PF00561"/>
    </source>
</evidence>
<evidence type="ECO:0000256" key="1">
    <source>
        <dbReference type="ARBA" id="ARBA00038097"/>
    </source>
</evidence>